<keyword evidence="2 3" id="KW-0819">tRNA processing</keyword>
<keyword evidence="1 3" id="KW-0808">Transferase</keyword>
<dbReference type="HAMAP" id="MF_01590">
    <property type="entry name" value="tRNA_carboxymethyltr_CmoB"/>
    <property type="match status" value="1"/>
</dbReference>
<feature type="binding site" evidence="3">
    <location>
        <position position="92"/>
    </location>
    <ligand>
        <name>carboxy-S-adenosyl-L-methionine</name>
        <dbReference type="ChEBI" id="CHEBI:134278"/>
    </ligand>
</feature>
<comment type="function">
    <text evidence="3">Catalyzes carboxymethyl transfer from carboxy-S-adenosyl-L-methionine (Cx-SAM) to 5-hydroxyuridine (ho5U) to form 5-carboxymethoxyuridine (cmo5U) at position 34 in tRNAs.</text>
</comment>
<feature type="binding site" evidence="3">
    <location>
        <position position="131"/>
    </location>
    <ligand>
        <name>carboxy-S-adenosyl-L-methionine</name>
        <dbReference type="ChEBI" id="CHEBI:134278"/>
    </ligand>
</feature>
<dbReference type="InterPro" id="IPR027555">
    <property type="entry name" value="Mo5U34_MeTrfas-like"/>
</dbReference>
<comment type="catalytic activity">
    <reaction evidence="3">
        <text>carboxy-S-adenosyl-L-methionine + 5-hydroxyuridine(34) in tRNA = 5-carboxymethoxyuridine(34) in tRNA + S-adenosyl-L-homocysteine + H(+)</text>
        <dbReference type="Rhea" id="RHEA:52848"/>
        <dbReference type="Rhea" id="RHEA-COMP:13381"/>
        <dbReference type="Rhea" id="RHEA-COMP:13383"/>
        <dbReference type="ChEBI" id="CHEBI:15378"/>
        <dbReference type="ChEBI" id="CHEBI:57856"/>
        <dbReference type="ChEBI" id="CHEBI:134278"/>
        <dbReference type="ChEBI" id="CHEBI:136877"/>
        <dbReference type="ChEBI" id="CHEBI:136879"/>
    </reaction>
</comment>
<evidence type="ECO:0000256" key="2">
    <source>
        <dbReference type="ARBA" id="ARBA00022694"/>
    </source>
</evidence>
<dbReference type="NCBIfam" id="TIGR00452">
    <property type="entry name" value="tRNA 5-methoxyuridine(34)/uridine 5-oxyacetic acid(34) synthase CmoB"/>
    <property type="match status" value="1"/>
</dbReference>
<reference evidence="4" key="1">
    <citation type="journal article" date="2020" name="mSystems">
        <title>Genome- and Community-Level Interaction Insights into Carbon Utilization and Element Cycling Functions of Hydrothermarchaeota in Hydrothermal Sediment.</title>
        <authorList>
            <person name="Zhou Z."/>
            <person name="Liu Y."/>
            <person name="Xu W."/>
            <person name="Pan J."/>
            <person name="Luo Z.H."/>
            <person name="Li M."/>
        </authorList>
    </citation>
    <scope>NUCLEOTIDE SEQUENCE [LARGE SCALE GENOMIC DNA]</scope>
    <source>
        <strain evidence="4">HyVt-458</strain>
    </source>
</reference>
<proteinExistence type="inferred from homology"/>
<protein>
    <recommendedName>
        <fullName evidence="3">tRNA U34 carboxymethyltransferase</fullName>
        <ecNumber evidence="3">2.5.1.-</ecNumber>
    </recommendedName>
</protein>
<evidence type="ECO:0000256" key="1">
    <source>
        <dbReference type="ARBA" id="ARBA00022679"/>
    </source>
</evidence>
<dbReference type="PANTHER" id="PTHR43464">
    <property type="entry name" value="METHYLTRANSFERASE"/>
    <property type="match status" value="1"/>
</dbReference>
<dbReference type="Gene3D" id="3.40.50.150">
    <property type="entry name" value="Vaccinia Virus protein VP39"/>
    <property type="match status" value="1"/>
</dbReference>
<dbReference type="SUPFAM" id="SSF53335">
    <property type="entry name" value="S-adenosyl-L-methionine-dependent methyltransferases"/>
    <property type="match status" value="1"/>
</dbReference>
<feature type="binding site" evidence="3">
    <location>
        <position position="198"/>
    </location>
    <ligand>
        <name>carboxy-S-adenosyl-L-methionine</name>
        <dbReference type="ChEBI" id="CHEBI:134278"/>
    </ligand>
</feature>
<feature type="binding site" evidence="3">
    <location>
        <position position="111"/>
    </location>
    <ligand>
        <name>carboxy-S-adenosyl-L-methionine</name>
        <dbReference type="ChEBI" id="CHEBI:134278"/>
    </ligand>
</feature>
<dbReference type="EMBL" id="DRLF01000088">
    <property type="protein sequence ID" value="HEC05635.1"/>
    <property type="molecule type" value="Genomic_DNA"/>
</dbReference>
<comment type="subunit">
    <text evidence="3">Homotetramer.</text>
</comment>
<feature type="binding site" evidence="3">
    <location>
        <position position="202"/>
    </location>
    <ligand>
        <name>carboxy-S-adenosyl-L-methionine</name>
        <dbReference type="ChEBI" id="CHEBI:134278"/>
    </ligand>
</feature>
<name>A0A831RVJ5_9GAMM</name>
<evidence type="ECO:0000256" key="3">
    <source>
        <dbReference type="HAMAP-Rule" id="MF_01590"/>
    </source>
</evidence>
<dbReference type="InterPro" id="IPR010017">
    <property type="entry name" value="CmoB"/>
</dbReference>
<dbReference type="InterPro" id="IPR029063">
    <property type="entry name" value="SAM-dependent_MTases_sf"/>
</dbReference>
<feature type="binding site" evidence="3">
    <location>
        <position position="106"/>
    </location>
    <ligand>
        <name>carboxy-S-adenosyl-L-methionine</name>
        <dbReference type="ChEBI" id="CHEBI:134278"/>
    </ligand>
</feature>
<accession>A0A831RVJ5</accession>
<feature type="binding site" evidence="3">
    <location>
        <begin position="182"/>
        <end position="183"/>
    </location>
    <ligand>
        <name>carboxy-S-adenosyl-L-methionine</name>
        <dbReference type="ChEBI" id="CHEBI:134278"/>
    </ligand>
</feature>
<dbReference type="CDD" id="cd02440">
    <property type="entry name" value="AdoMet_MTases"/>
    <property type="match status" value="1"/>
</dbReference>
<dbReference type="Proteomes" id="UP000886339">
    <property type="component" value="Unassembled WGS sequence"/>
</dbReference>
<comment type="similarity">
    <text evidence="3">Belongs to the class I-like SAM-binding methyltransferase superfamily. CmoB family.</text>
</comment>
<dbReference type="Pfam" id="PF08003">
    <property type="entry name" value="Methyltransf_9"/>
    <property type="match status" value="1"/>
</dbReference>
<organism evidence="4">
    <name type="scientific">Thiolapillus brandeum</name>
    <dbReference type="NCBI Taxonomy" id="1076588"/>
    <lineage>
        <taxon>Bacteria</taxon>
        <taxon>Pseudomonadati</taxon>
        <taxon>Pseudomonadota</taxon>
        <taxon>Gammaproteobacteria</taxon>
        <taxon>Chromatiales</taxon>
        <taxon>Sedimenticolaceae</taxon>
        <taxon>Thiolapillus</taxon>
    </lineage>
</organism>
<sequence length="324" mass="36918">MIATEEICQVLSDAGMAGWAAMLPRQIEQALSADRHGDLERWRYLLQQLPEIQTEDIDLRADRLRIGQAQQAGEAVRQDIHQTLRALQPWRKGPYELFGIHIDTEWRSDWKWQRLREHIQPLAGRKVLDVGCGNGYHAWRMAGEGAGLVVGIDPSLLFLTQFNAVRHFMARPPNVHFLPLGIESVPDRLAAFDSVFSMGILYHRRSPMDHLLDLKACLRPGGELVLETLVVEGDENSVLVPEGRYAKMRNVWFIPSPAALVNWLQRCGYRNVRVLDVTPTRIEEQRRTDWMAFESLADFLDPDDHRLTVEGHPAPTRALVLATT</sequence>
<dbReference type="NCBIfam" id="NF011650">
    <property type="entry name" value="PRK15068.1"/>
    <property type="match status" value="1"/>
</dbReference>
<comment type="caution">
    <text evidence="4">The sequence shown here is derived from an EMBL/GenBank/DDBJ whole genome shotgun (WGS) entry which is preliminary data.</text>
</comment>
<feature type="binding site" evidence="3">
    <location>
        <position position="317"/>
    </location>
    <ligand>
        <name>carboxy-S-adenosyl-L-methionine</name>
        <dbReference type="ChEBI" id="CHEBI:134278"/>
    </ligand>
</feature>
<dbReference type="GO" id="GO:0008168">
    <property type="term" value="F:methyltransferase activity"/>
    <property type="evidence" value="ECO:0007669"/>
    <property type="project" value="TreeGrafter"/>
</dbReference>
<evidence type="ECO:0000313" key="4">
    <source>
        <dbReference type="EMBL" id="HEC05635.1"/>
    </source>
</evidence>
<gene>
    <name evidence="3 4" type="primary">cmoB</name>
    <name evidence="4" type="ORF">ENJ12_02195</name>
</gene>
<feature type="binding site" evidence="3">
    <location>
        <begin position="153"/>
        <end position="155"/>
    </location>
    <ligand>
        <name>carboxy-S-adenosyl-L-methionine</name>
        <dbReference type="ChEBI" id="CHEBI:134278"/>
    </ligand>
</feature>
<dbReference type="GO" id="GO:0002098">
    <property type="term" value="P:tRNA wobble uridine modification"/>
    <property type="evidence" value="ECO:0007669"/>
    <property type="project" value="InterPro"/>
</dbReference>
<dbReference type="AlphaFoldDB" id="A0A831RVJ5"/>
<dbReference type="PANTHER" id="PTHR43464:SF95">
    <property type="entry name" value="TRNA U34 CARBOXYMETHYLTRANSFERASE"/>
    <property type="match status" value="1"/>
</dbReference>
<dbReference type="GO" id="GO:0016765">
    <property type="term" value="F:transferase activity, transferring alkyl or aryl (other than methyl) groups"/>
    <property type="evidence" value="ECO:0007669"/>
    <property type="project" value="UniProtKB-UniRule"/>
</dbReference>
<dbReference type="EC" id="2.5.1.-" evidence="3"/>